<protein>
    <recommendedName>
        <fullName evidence="4">Caspase family p20 domain-containing protein</fullName>
    </recommendedName>
</protein>
<dbReference type="GO" id="GO:0004197">
    <property type="term" value="F:cysteine-type endopeptidase activity"/>
    <property type="evidence" value="ECO:0007669"/>
    <property type="project" value="InterPro"/>
</dbReference>
<reference evidence="5" key="1">
    <citation type="submission" date="2020-11" db="EMBL/GenBank/DDBJ databases">
        <authorList>
            <person name="Tran Van P."/>
        </authorList>
    </citation>
    <scope>NUCLEOTIDE SEQUENCE</scope>
</reference>
<dbReference type="PANTHER" id="PTHR47901:SF8">
    <property type="entry name" value="CASPASE-3"/>
    <property type="match status" value="1"/>
</dbReference>
<dbReference type="OrthoDB" id="6097640at2759"/>
<dbReference type="InterPro" id="IPR002398">
    <property type="entry name" value="Pept_C14"/>
</dbReference>
<dbReference type="Gene3D" id="3.40.50.1460">
    <property type="match status" value="1"/>
</dbReference>
<dbReference type="GO" id="GO:0006508">
    <property type="term" value="P:proteolysis"/>
    <property type="evidence" value="ECO:0007669"/>
    <property type="project" value="UniProtKB-KW"/>
</dbReference>
<gene>
    <name evidence="5" type="ORF">OSB1V03_LOCUS13553</name>
</gene>
<dbReference type="InterPro" id="IPR029030">
    <property type="entry name" value="Caspase-like_dom_sf"/>
</dbReference>
<evidence type="ECO:0000313" key="6">
    <source>
        <dbReference type="Proteomes" id="UP000759131"/>
    </source>
</evidence>
<evidence type="ECO:0000259" key="4">
    <source>
        <dbReference type="PROSITE" id="PS50208"/>
    </source>
</evidence>
<keyword evidence="3" id="KW-0378">Hydrolase</keyword>
<dbReference type="EMBL" id="OC866796">
    <property type="protein sequence ID" value="CAD7633154.1"/>
    <property type="molecule type" value="Genomic_DNA"/>
</dbReference>
<proteinExistence type="predicted"/>
<dbReference type="EMBL" id="CAJPIZ010012221">
    <property type="protein sequence ID" value="CAG2113584.1"/>
    <property type="molecule type" value="Genomic_DNA"/>
</dbReference>
<accession>A0A7R9Q676</accession>
<dbReference type="GO" id="GO:0006915">
    <property type="term" value="P:apoptotic process"/>
    <property type="evidence" value="ECO:0007669"/>
    <property type="project" value="UniProtKB-KW"/>
</dbReference>
<dbReference type="SUPFAM" id="SSF52129">
    <property type="entry name" value="Caspase-like"/>
    <property type="match status" value="1"/>
</dbReference>
<keyword evidence="2" id="KW-0053">Apoptosis</keyword>
<evidence type="ECO:0000256" key="2">
    <source>
        <dbReference type="ARBA" id="ARBA00022703"/>
    </source>
</evidence>
<dbReference type="PROSITE" id="PS50208">
    <property type="entry name" value="CASPASE_P20"/>
    <property type="match status" value="1"/>
</dbReference>
<organism evidence="5">
    <name type="scientific">Medioppia subpectinata</name>
    <dbReference type="NCBI Taxonomy" id="1979941"/>
    <lineage>
        <taxon>Eukaryota</taxon>
        <taxon>Metazoa</taxon>
        <taxon>Ecdysozoa</taxon>
        <taxon>Arthropoda</taxon>
        <taxon>Chelicerata</taxon>
        <taxon>Arachnida</taxon>
        <taxon>Acari</taxon>
        <taxon>Acariformes</taxon>
        <taxon>Sarcoptiformes</taxon>
        <taxon>Oribatida</taxon>
        <taxon>Brachypylina</taxon>
        <taxon>Oppioidea</taxon>
        <taxon>Oppiidae</taxon>
        <taxon>Medioppia</taxon>
    </lineage>
</organism>
<evidence type="ECO:0000256" key="3">
    <source>
        <dbReference type="ARBA" id="ARBA00022801"/>
    </source>
</evidence>
<dbReference type="PANTHER" id="PTHR47901">
    <property type="entry name" value="CASPASE RECRUITMENT DOMAIN-CONTAINING PROTEIN 18"/>
    <property type="match status" value="1"/>
</dbReference>
<keyword evidence="6" id="KW-1185">Reference proteome</keyword>
<evidence type="ECO:0000313" key="5">
    <source>
        <dbReference type="EMBL" id="CAD7633154.1"/>
    </source>
</evidence>
<dbReference type="InterPro" id="IPR011600">
    <property type="entry name" value="Pept_C14_caspase"/>
</dbReference>
<keyword evidence="1" id="KW-0645">Protease</keyword>
<name>A0A7R9Q676_9ACAR</name>
<dbReference type="InterPro" id="IPR001309">
    <property type="entry name" value="Pept_C14_p20"/>
</dbReference>
<sequence length="256" mass="29680">MDQEGPRAIFNEKFHEFIKGVQLNDQFMDQLKEHPCKYLLQSIENFDDVAKKCRIFSEFTLVRDNTEQLAVALELSGQKQAADQLRLFNLSERPWPYSHNINLTVVPARALRSDTSKQCKMETKPRGVALVFVTIPELYNEAERFRSIYEQLEFTAYLHQGFSRDEIFAELTDMAQSKGKYAGKYKGDAFIMMFIGHGFNESIIGWSAQPQWPPADDTVLPIRDIMTMFSETGKCRALREKIKIFIFNCCRETFVT</sequence>
<feature type="domain" description="Caspase family p20" evidence="4">
    <location>
        <begin position="141"/>
        <end position="251"/>
    </location>
</feature>
<evidence type="ECO:0000256" key="1">
    <source>
        <dbReference type="ARBA" id="ARBA00022670"/>
    </source>
</evidence>
<dbReference type="Pfam" id="PF00656">
    <property type="entry name" value="Peptidase_C14"/>
    <property type="match status" value="1"/>
</dbReference>
<dbReference type="AlphaFoldDB" id="A0A7R9Q676"/>
<dbReference type="Proteomes" id="UP000759131">
    <property type="component" value="Unassembled WGS sequence"/>
</dbReference>